<dbReference type="Pfam" id="PF19421">
    <property type="entry name" value="Fry_C"/>
    <property type="match status" value="1"/>
</dbReference>
<dbReference type="SUPFAM" id="SSF48371">
    <property type="entry name" value="ARM repeat"/>
    <property type="match status" value="3"/>
</dbReference>
<dbReference type="InterPro" id="IPR039867">
    <property type="entry name" value="Furry/Tao3/Mor2"/>
</dbReference>
<feature type="domain" description="Cell morphogenesis protein N-terminal" evidence="2">
    <location>
        <begin position="319"/>
        <end position="630"/>
    </location>
</feature>
<evidence type="ECO:0000259" key="4">
    <source>
        <dbReference type="Pfam" id="PF14228"/>
    </source>
</evidence>
<dbReference type="Pfam" id="PF14222">
    <property type="entry name" value="MOR2-PAG1_N"/>
    <property type="match status" value="2"/>
</dbReference>
<feature type="domain" description="Protein furry C-terminal" evidence="5">
    <location>
        <begin position="2091"/>
        <end position="2663"/>
    </location>
</feature>
<evidence type="ECO:0000256" key="1">
    <source>
        <dbReference type="SAM" id="MobiDB-lite"/>
    </source>
</evidence>
<feature type="domain" description="Cell morphogenesis central region" evidence="4">
    <location>
        <begin position="1237"/>
        <end position="1283"/>
    </location>
</feature>
<protein>
    <submittedName>
        <fullName evidence="6">RCG57161</fullName>
    </submittedName>
</protein>
<feature type="domain" description="Cell morphogenesis central region" evidence="4">
    <location>
        <begin position="1084"/>
        <end position="1179"/>
    </location>
</feature>
<evidence type="ECO:0000259" key="5">
    <source>
        <dbReference type="Pfam" id="PF19421"/>
    </source>
</evidence>
<gene>
    <name evidence="6" type="ORF">rCG_57161</name>
</gene>
<evidence type="ECO:0000259" key="2">
    <source>
        <dbReference type="Pfam" id="PF14222"/>
    </source>
</evidence>
<dbReference type="InterPro" id="IPR025614">
    <property type="entry name" value="Cell_morpho_N"/>
</dbReference>
<dbReference type="InterPro" id="IPR016024">
    <property type="entry name" value="ARM-type_fold"/>
</dbReference>
<dbReference type="EMBL" id="CH473981">
    <property type="protein sequence ID" value="EDL89975.1"/>
    <property type="molecule type" value="Genomic_DNA"/>
</dbReference>
<sequence length="2667" mass="299760">MSNITIDPDVKPGEYVIKSLFAEFAVQAEKKIEVVMAEPLEKLLSRSLQRGEDLQFDQLISSMSSVAEHCLPSLLRTLFDWYRRQNGTDDESYGYRPRSSTKSKGDEQHRERDYLLERRDLAVDFIFCLVLVEVLKQIPVHPVPDPLVHEVLNLAFKHFKHKEGYSGTNTGNVHIIADLYAEVIGVLAQSKFQAVRKKFVTELKELRQKEQSPHVVQSIISLIMGMKFFRVMMYPVEDFEASFQFMQECAQYFLEVKDKDIKHALAGLFVEILIPVAAAVKNEVNVPCLKNFVEMLYQTTFELSSRKKHSLMPSNNSIRKQIETLQNKDPKMSRVALESLYRLLWVYVIRIKCESNTVTQSRLMSIVSALFPKGSRSVVPRDTPLNIFVKIIQFIAQERLDFAMKEIIFDLLSVGKSAKTFTINPERMNIGLRVFLVIADSLQQKDGDPPMPTTGVILPSGNTLRVKKIFLNKTLTDEEAKVIGMSVYYPQVRRALDSILRHLDKEVGRPMCMTSVQMSNKEPEDMITGERKPKIDLFRTCIAAIPRLIPDGMSRTDLIELLARLTIHMDEELRALAFNTLQALMLDFPDWREDVLSGFVYFIVREVTDVHPTLLDNAVKMLVQLINQWKQAAQMYNRTQDSQQSISNGGPHPPPLERSLYSTVFHVVEGFALVILCSSRPATRRLAVSVLREIRALFALLEVPKGDEELAIDVMDRLSPSILESFIHLTGADQTTLLYCPSSVDLQTLADWNSSPISHQFDVISPSHIWIFAHVTQGQDPWIISLSSFLKQENLPKHCSTAVSYAWMFAYTRLQLLSPQVDINSPINAKKVSTTTSSDSYVGLWRNYLILCCSAAASPSPSAPAGSVRCSPPETLASTPDSGYSIDSKIVGIPSPSSLFKHIVPMMRSESMEITESLVLGLGRTNPGAFRELIEELHPIIKEALERRPENMKRRRRRDILRVQLVRIFELLADAGVISHSASGGLDNETHFLNNTLLEYVDLTRQLLEAENEKDSDTLKDIRCHFSALVANIIQNVPVHQRRSIFPQQSLRHSLFMLFSHWAGPFSIMFTPLDRYSDRNMQINRHQYCALKVHQLGCEAVTLLLELNPDQSSLMYWAVDRCYTGSRRVAAGCFRAIANVFQNRDYQCDTVMLLNLILFKAADSSRSIYEVAMQLLQAMLHYLLPWMNNIELVDVRPLPSGRRQDEEDGSLKDRELMVTSRRWLRGEGWGSPQATAMVLNNLMYMTAKYGDELAWSEVENVWTTLADGWPKNLKIILHFLISICGVNSEPSLLPYVKKVIVYLGRDKTMQLLEELVSELQLTDPVSSGVTHMDNPPYYRITSGCKIPSVTSGDSMPLYSNWRLKVMEHNQGEPLPFPPAGGCWSPLVDYVPETASPGLPLHRCSIAVILLTDLIIDHSVKVEWGSYLHLLLHAVFIGFDHCHPEVYEHCKRLLLHLLIVMGPNSNIRTVASVLLRNKEFNEPRVLTVKPTAHSDYTFTGINDFTPDYQPSPMTDSGLSSSSTSSSISLGNNSAAISHLQATLLGEVDLSVEQDGKVKTLMEFITSRKRGPLWNHEDVSSKNPSIKSADQLTTFLKHVVSVFKQSNAEGIHLERHLSEVALQTALSCSSRHYAGRSFQIFRALKQPLSANTLSDVLSRLVETVGDPGEDAQGFVIELLLTLESAIDTLAETMKHYDLLSALSQTSYHDPVMGNKYAANRKSTGQLNLSTSPINSSSHLGCNGDTRSNSLRLSLVGDRRGDRRRSNTLDITDGRTNHGGSLVRTRSLSSLREKGVYDTQPPTEPGNLMATIFWIATSLLESDYEYEYLLALRLLSKLLTHLPLDKSESREKIESVQSKLKWSNFPGLQQLFLKGFTSVSTQEMTVYLLSQLISVSKHTLVDPSQLSGFPLNILCLLPHLIQHFDNPTQFCKETASRIAKVCAEEKCPTLVNLAHMMSLYSTHTYSRDCANWINVVCRYLHDSFSEATFSLVTYLAELLEKGLASMQQSLLQIIYSLLSHVDLSAAPAKQFNLEITKTIGKYVQSPYWKEALNILKLVVSRSASLVVPNDIPKAYGVDVGSPEISFAKIFNNVSKELPGKTLDFHFDISETPIIGNKYGGQHSAAGRNGKAKVIAVTRSTSSTSSGSTSNALVPVSWKRPQLSQRRTREKLMSVLSLCGPESGLPKNPSVIFSSNEDLEVGDQQTSLISTTEDIIQEEEVAVEDSSSEQQFGVFKDFDFLDVELEDAEGESMDNFNWGVRRRSLDSIDKGDTPSLQECPCSSSTPSLTLTNQEDTDESSEEEAALTASQILSRTQMLNSDCVPDDLMPDHQDLLQSQDSASSNTTEDVLQIRDETPSLEACLDNASCQLPEDTSSVLKEEHVTAFEDEGPYLIQDQQDPLVCRGILDLEETDMPEPLAPESYPESVCEEDVTLALKELDERCEEEEADFSGLSSQEEDEQDGFPEVQTSPLPTPFLSAIIAAFQPMAYEDEEEAWRCHVNQTLSDTDGSCAVFTFHVFSRLFQTIQRKFGEITNEAVGFLGKSLQRIGTKFKSSLEVMMTCSECPTVFVDAETLMACGLLETLKFGVLELQEHLDTYTTKREAAEQWLDNCKRTFGANEDIDRINTNAHELELCRRLYRLHFQLLLLFQAYCKLINQVNAIKNEAESFLF</sequence>
<feature type="domain" description="Cell morphogenesis protein N-terminal" evidence="2">
    <location>
        <begin position="117"/>
        <end position="310"/>
    </location>
</feature>
<evidence type="ECO:0000313" key="6">
    <source>
        <dbReference type="EMBL" id="EDL89975.1"/>
    </source>
</evidence>
<feature type="domain" description="Cell morphogenesis protein C-terminal" evidence="3">
    <location>
        <begin position="1807"/>
        <end position="2059"/>
    </location>
</feature>
<dbReference type="PANTHER" id="PTHR12295:SF9">
    <property type="entry name" value="PROTEIN FURRY HOMOLOG-LIKE"/>
    <property type="match status" value="1"/>
</dbReference>
<dbReference type="Pfam" id="PF14225">
    <property type="entry name" value="MOR2-PAG1_C"/>
    <property type="match status" value="1"/>
</dbReference>
<feature type="region of interest" description="Disordered" evidence="1">
    <location>
        <begin position="90"/>
        <end position="110"/>
    </location>
</feature>
<dbReference type="InterPro" id="IPR045842">
    <property type="entry name" value="Fry_C"/>
</dbReference>
<dbReference type="Proteomes" id="UP000234681">
    <property type="component" value="Chromosome 14"/>
</dbReference>
<feature type="region of interest" description="Disordered" evidence="1">
    <location>
        <begin position="2441"/>
        <end position="2464"/>
    </location>
</feature>
<dbReference type="PANTHER" id="PTHR12295">
    <property type="entry name" value="FURRY-RELATED"/>
    <property type="match status" value="1"/>
</dbReference>
<feature type="compositionally biased region" description="Low complexity" evidence="1">
    <location>
        <begin position="2275"/>
        <end position="2287"/>
    </location>
</feature>
<proteinExistence type="predicted"/>
<dbReference type="InterPro" id="IPR029473">
    <property type="entry name" value="MOR2-PAG1_mid"/>
</dbReference>
<dbReference type="Pfam" id="PF14228">
    <property type="entry name" value="MOR2-PAG1_mid"/>
    <property type="match status" value="4"/>
</dbReference>
<reference evidence="7" key="1">
    <citation type="submission" date="2005-09" db="EMBL/GenBank/DDBJ databases">
        <authorList>
            <person name="Mural R.J."/>
            <person name="Li P.W."/>
            <person name="Adams M.D."/>
            <person name="Amanatides P.G."/>
            <person name="Baden-Tillson H."/>
            <person name="Barnstead M."/>
            <person name="Chin S.H."/>
            <person name="Dew I."/>
            <person name="Evans C.A."/>
            <person name="Ferriera S."/>
            <person name="Flanigan M."/>
            <person name="Fosler C."/>
            <person name="Glodek A."/>
            <person name="Gu Z."/>
            <person name="Holt R.A."/>
            <person name="Jennings D."/>
            <person name="Kraft C.L."/>
            <person name="Lu F."/>
            <person name="Nguyen T."/>
            <person name="Nusskern D.R."/>
            <person name="Pfannkoch C.M."/>
            <person name="Sitter C."/>
            <person name="Sutton G.G."/>
            <person name="Venter J.C."/>
            <person name="Wang Z."/>
            <person name="Woodage T."/>
            <person name="Zheng X.H."/>
            <person name="Zhong F."/>
        </authorList>
    </citation>
    <scope>NUCLEOTIDE SEQUENCE [LARGE SCALE GENOMIC DNA]</scope>
    <source>
        <strain>BN</strain>
        <strain evidence="7">Sprague-Dawley</strain>
    </source>
</reference>
<organism evidence="6 7">
    <name type="scientific">Rattus norvegicus</name>
    <name type="common">Rat</name>
    <dbReference type="NCBI Taxonomy" id="10116"/>
    <lineage>
        <taxon>Eukaryota</taxon>
        <taxon>Metazoa</taxon>
        <taxon>Chordata</taxon>
        <taxon>Craniata</taxon>
        <taxon>Vertebrata</taxon>
        <taxon>Euteleostomi</taxon>
        <taxon>Mammalia</taxon>
        <taxon>Eutheria</taxon>
        <taxon>Euarchontoglires</taxon>
        <taxon>Glires</taxon>
        <taxon>Rodentia</taxon>
        <taxon>Myomorpha</taxon>
        <taxon>Muroidea</taxon>
        <taxon>Muridae</taxon>
        <taxon>Murinae</taxon>
        <taxon>Rattus</taxon>
    </lineage>
</organism>
<evidence type="ECO:0000313" key="7">
    <source>
        <dbReference type="Proteomes" id="UP000234681"/>
    </source>
</evidence>
<feature type="domain" description="Cell morphogenesis central region" evidence="4">
    <location>
        <begin position="1551"/>
        <end position="1665"/>
    </location>
</feature>
<dbReference type="GO" id="GO:0000902">
    <property type="term" value="P:cell morphogenesis"/>
    <property type="evidence" value="ECO:0007669"/>
    <property type="project" value="InterPro"/>
</dbReference>
<feature type="region of interest" description="Disordered" evidence="1">
    <location>
        <begin position="2265"/>
        <end position="2297"/>
    </location>
</feature>
<name>A6JD53_RAT</name>
<accession>A6JD53</accession>
<evidence type="ECO:0000259" key="3">
    <source>
        <dbReference type="Pfam" id="PF14225"/>
    </source>
</evidence>
<dbReference type="InterPro" id="IPR025481">
    <property type="entry name" value="Cell_Morphogen_C"/>
</dbReference>
<feature type="domain" description="Cell morphogenesis central region" evidence="4">
    <location>
        <begin position="1400"/>
        <end position="1459"/>
    </location>
</feature>